<dbReference type="AlphaFoldDB" id="A0A1H0PN73"/>
<accession>A0A1H0PN73</accession>
<keyword evidence="2" id="KW-1185">Reference proteome</keyword>
<dbReference type="Proteomes" id="UP000198741">
    <property type="component" value="Chromosome I"/>
</dbReference>
<evidence type="ECO:0008006" key="3">
    <source>
        <dbReference type="Google" id="ProtNLM"/>
    </source>
</evidence>
<evidence type="ECO:0000313" key="1">
    <source>
        <dbReference type="EMBL" id="SDP06240.1"/>
    </source>
</evidence>
<proteinExistence type="predicted"/>
<evidence type="ECO:0000313" key="2">
    <source>
        <dbReference type="Proteomes" id="UP000198741"/>
    </source>
</evidence>
<dbReference type="EMBL" id="LT629710">
    <property type="protein sequence ID" value="SDP06240.1"/>
    <property type="molecule type" value="Genomic_DNA"/>
</dbReference>
<gene>
    <name evidence="1" type="ORF">SAMN04515671_2842</name>
</gene>
<dbReference type="RefSeq" id="WP_090476831.1">
    <property type="nucleotide sequence ID" value="NZ_LT629710.1"/>
</dbReference>
<organism evidence="1 2">
    <name type="scientific">Nakamurella panacisegetis</name>
    <dbReference type="NCBI Taxonomy" id="1090615"/>
    <lineage>
        <taxon>Bacteria</taxon>
        <taxon>Bacillati</taxon>
        <taxon>Actinomycetota</taxon>
        <taxon>Actinomycetes</taxon>
        <taxon>Nakamurellales</taxon>
        <taxon>Nakamurellaceae</taxon>
        <taxon>Nakamurella</taxon>
    </lineage>
</organism>
<dbReference type="OrthoDB" id="3381205at2"/>
<reference evidence="1 2" key="1">
    <citation type="submission" date="2016-10" db="EMBL/GenBank/DDBJ databases">
        <authorList>
            <person name="de Groot N.N."/>
        </authorList>
    </citation>
    <scope>NUCLEOTIDE SEQUENCE [LARGE SCALE GENOMIC DNA]</scope>
    <source>
        <strain evidence="2">P4-7,KCTC 19426,CECT 7604</strain>
    </source>
</reference>
<name>A0A1H0PN73_9ACTN</name>
<sequence length="306" mass="31535">MDRRPLGAALLLFTVLVAAAVPRIGGTQVAGQAEAVTIAPPPTVGDCVLSDPASSGASGEVPALSYGSCATPHYGEIVQIYADSLTFPNTQPDEIRAPSATFCEGAASSYLAVDQVLPRYDRGDYQSVSFGPWRPAPVGTVGLIGPSVEQRAVGQDWIACITEGTSPKPAIGTVREAFSGGTLPNSYTLCSDDLVGGRSVDCGSRHRAELFALTGLVDALPAQSVLDISCQDFVRYLTGRKDLKGASGLTIEAKVVYHGVTGHPAPGQTDPIQTSPAEAFCGVSTVGDLALTGSLFAIGEGRLPLS</sequence>
<protein>
    <recommendedName>
        <fullName evidence="3">Septum formation</fullName>
    </recommendedName>
</protein>